<comment type="subcellular location">
    <subcellularLocation>
        <location evidence="1">Membrane</location>
        <topology evidence="1">Multi-pass membrane protein</topology>
    </subcellularLocation>
</comment>
<keyword evidence="3 5" id="KW-1133">Transmembrane helix</keyword>
<evidence type="ECO:0000256" key="3">
    <source>
        <dbReference type="ARBA" id="ARBA00022989"/>
    </source>
</evidence>
<feature type="transmembrane region" description="Helical" evidence="5">
    <location>
        <begin position="12"/>
        <end position="33"/>
    </location>
</feature>
<evidence type="ECO:0000256" key="2">
    <source>
        <dbReference type="ARBA" id="ARBA00022692"/>
    </source>
</evidence>
<proteinExistence type="predicted"/>
<accession>A0ABS7H326</accession>
<protein>
    <submittedName>
        <fullName evidence="6">DoxX family protein</fullName>
    </submittedName>
</protein>
<keyword evidence="7" id="KW-1185">Reference proteome</keyword>
<evidence type="ECO:0000256" key="1">
    <source>
        <dbReference type="ARBA" id="ARBA00004141"/>
    </source>
</evidence>
<sequence>METTLQHQSRAAQIGIWALRLVLGLAFLFFSFMKLSGQPNMVAEFETVGLGQWFRYFTGLLELIGGLAILVPRWSALGAILLLVVDLGALVAQVAILHVDWIHVVVIGALLALLVYLQRDTLANLRGRA</sequence>
<comment type="caution">
    <text evidence="6">The sequence shown here is derived from an EMBL/GenBank/DDBJ whole genome shotgun (WGS) entry which is preliminary data.</text>
</comment>
<evidence type="ECO:0000313" key="6">
    <source>
        <dbReference type="EMBL" id="MBW9056677.1"/>
    </source>
</evidence>
<dbReference type="EMBL" id="JAEUAK010000021">
    <property type="protein sequence ID" value="MBW9056677.1"/>
    <property type="molecule type" value="Genomic_DNA"/>
</dbReference>
<feature type="transmembrane region" description="Helical" evidence="5">
    <location>
        <begin position="101"/>
        <end position="118"/>
    </location>
</feature>
<dbReference type="Proteomes" id="UP000717752">
    <property type="component" value="Unassembled WGS sequence"/>
</dbReference>
<keyword evidence="4 5" id="KW-0472">Membrane</keyword>
<evidence type="ECO:0000256" key="4">
    <source>
        <dbReference type="ARBA" id="ARBA00023136"/>
    </source>
</evidence>
<dbReference type="RefSeq" id="WP_220338068.1">
    <property type="nucleotide sequence ID" value="NZ_JAEUAK010000021.1"/>
</dbReference>
<reference evidence="6 7" key="1">
    <citation type="journal article" date="2021" name="MBio">
        <title>Poor Competitiveness of Bradyrhizobium in Pigeon Pea Root Colonization in Indian Soils.</title>
        <authorList>
            <person name="Chalasani D."/>
            <person name="Basu A."/>
            <person name="Pullabhotla S.V.S.R.N."/>
            <person name="Jorrin B."/>
            <person name="Neal A.L."/>
            <person name="Poole P.S."/>
            <person name="Podile A.R."/>
            <person name="Tkacz A."/>
        </authorList>
    </citation>
    <scope>NUCLEOTIDE SEQUENCE [LARGE SCALE GENOMIC DNA]</scope>
    <source>
        <strain evidence="6 7">HU56</strain>
    </source>
</reference>
<evidence type="ECO:0000256" key="5">
    <source>
        <dbReference type="SAM" id="Phobius"/>
    </source>
</evidence>
<dbReference type="Pfam" id="PF13564">
    <property type="entry name" value="DoxX_2"/>
    <property type="match status" value="1"/>
</dbReference>
<keyword evidence="2 5" id="KW-0812">Transmembrane</keyword>
<dbReference type="InterPro" id="IPR032808">
    <property type="entry name" value="DoxX"/>
</dbReference>
<name>A0ABS7H326_9HYPH</name>
<gene>
    <name evidence="6" type="ORF">JNB85_30130</name>
</gene>
<organism evidence="6 7">
    <name type="scientific">Rhizobium mesosinicum</name>
    <dbReference type="NCBI Taxonomy" id="335017"/>
    <lineage>
        <taxon>Bacteria</taxon>
        <taxon>Pseudomonadati</taxon>
        <taxon>Pseudomonadota</taxon>
        <taxon>Alphaproteobacteria</taxon>
        <taxon>Hyphomicrobiales</taxon>
        <taxon>Rhizobiaceae</taxon>
        <taxon>Rhizobium/Agrobacterium group</taxon>
        <taxon>Rhizobium</taxon>
    </lineage>
</organism>
<evidence type="ECO:0000313" key="7">
    <source>
        <dbReference type="Proteomes" id="UP000717752"/>
    </source>
</evidence>